<accession>A0A3G1B0F9</accession>
<evidence type="ECO:0000313" key="2">
    <source>
        <dbReference type="Proteomes" id="UP000266745"/>
    </source>
</evidence>
<dbReference type="Pfam" id="PF20364">
    <property type="entry name" value="DUF6659"/>
    <property type="match status" value="1"/>
</dbReference>
<reference evidence="1 2" key="1">
    <citation type="journal article" date="2016" name="Sci. Rep.">
        <title>A novel ammonia-oxidizing archaeon from wastewater treatment plant: Its enrichment, physiological and genomic characteristics.</title>
        <authorList>
            <person name="Li Y."/>
            <person name="Ding K."/>
            <person name="Wen X."/>
            <person name="Zhang B."/>
            <person name="Shen B."/>
            <person name="Yang Y."/>
        </authorList>
    </citation>
    <scope>NUCLEOTIDE SEQUENCE [LARGE SCALE GENOMIC DNA]</scope>
    <source>
        <strain evidence="1 2">SAT1</strain>
    </source>
</reference>
<sequence>MEKEELCNSIKKLDTMIRFVGLINNKGHLVAGGMNEGKKTLEDTKKDEMLYMELALRVRMRQEFDSELGPVRFAMSYRDKVVVMSFPVDKEILLVSAERDINFSKLAFDALKIIEQYLK</sequence>
<organism evidence="1 2">
    <name type="scientific">Candidatus Nitrosotenuis cloacae</name>
    <dbReference type="NCBI Taxonomy" id="1603555"/>
    <lineage>
        <taxon>Archaea</taxon>
        <taxon>Nitrososphaerota</taxon>
        <taxon>Candidatus Nitrosotenuis</taxon>
    </lineage>
</organism>
<dbReference type="KEGG" id="tah:SU86_001150"/>
<keyword evidence="2" id="KW-1185">Reference proteome</keyword>
<dbReference type="GeneID" id="24874985"/>
<dbReference type="RefSeq" id="WP_048187700.1">
    <property type="nucleotide sequence ID" value="NZ_CP011097.1"/>
</dbReference>
<dbReference type="InterPro" id="IPR046600">
    <property type="entry name" value="DUF6659"/>
</dbReference>
<protein>
    <recommendedName>
        <fullName evidence="3">Roadblock/LAMTOR2 domain-containing protein</fullName>
    </recommendedName>
</protein>
<dbReference type="AlphaFoldDB" id="A0A3G1B0F9"/>
<dbReference type="STRING" id="1603555.SU86_001150"/>
<evidence type="ECO:0008006" key="3">
    <source>
        <dbReference type="Google" id="ProtNLM"/>
    </source>
</evidence>
<dbReference type="EMBL" id="CP011097">
    <property type="protein sequence ID" value="AJZ75219.1"/>
    <property type="molecule type" value="Genomic_DNA"/>
</dbReference>
<dbReference type="Proteomes" id="UP000266745">
    <property type="component" value="Chromosome"/>
</dbReference>
<evidence type="ECO:0000313" key="1">
    <source>
        <dbReference type="EMBL" id="AJZ75219.1"/>
    </source>
</evidence>
<gene>
    <name evidence="1" type="ORF">SU86_001150</name>
</gene>
<dbReference type="OrthoDB" id="1734at2157"/>
<proteinExistence type="predicted"/>
<name>A0A3G1B0F9_9ARCH</name>